<comment type="catalytic activity">
    <reaction evidence="61">
        <text>butanoyl-[ACP] + malonyl-[ACP] + H(+) = 3-oxohexanoyl-[ACP] + holo-[ACP] + CO2</text>
        <dbReference type="Rhea" id="RHEA:41820"/>
        <dbReference type="Rhea" id="RHEA-COMP:9623"/>
        <dbReference type="Rhea" id="RHEA-COMP:9628"/>
        <dbReference type="Rhea" id="RHEA-COMP:9629"/>
        <dbReference type="Rhea" id="RHEA-COMP:9685"/>
        <dbReference type="ChEBI" id="CHEBI:15378"/>
        <dbReference type="ChEBI" id="CHEBI:16526"/>
        <dbReference type="ChEBI" id="CHEBI:64479"/>
        <dbReference type="ChEBI" id="CHEBI:78449"/>
        <dbReference type="ChEBI" id="CHEBI:78454"/>
        <dbReference type="ChEBI" id="CHEBI:78456"/>
    </reaction>
    <physiologicalReaction direction="left-to-right" evidence="61">
        <dbReference type="Rhea" id="RHEA:41821"/>
    </physiologicalReaction>
</comment>
<dbReference type="GO" id="GO:0006633">
    <property type="term" value="P:fatty acid biosynthetic process"/>
    <property type="evidence" value="ECO:0007669"/>
    <property type="project" value="UniProtKB-KW"/>
</dbReference>
<dbReference type="InterPro" id="IPR029063">
    <property type="entry name" value="SAM-dependent_MTases_sf"/>
</dbReference>
<evidence type="ECO:0000256" key="49">
    <source>
        <dbReference type="ARBA" id="ARBA00048506"/>
    </source>
</evidence>
<comment type="catalytic activity">
    <reaction evidence="54">
        <text>3-oxotetradecanoyl-[ACP] + NADPH + H(+) = (3R)-hydroxytetradecanoyl-[ACP] + NADP(+)</text>
        <dbReference type="Rhea" id="RHEA:41888"/>
        <dbReference type="Rhea" id="RHEA-COMP:9645"/>
        <dbReference type="Rhea" id="RHEA-COMP:9646"/>
        <dbReference type="ChEBI" id="CHEBI:15378"/>
        <dbReference type="ChEBI" id="CHEBI:57783"/>
        <dbReference type="ChEBI" id="CHEBI:58349"/>
        <dbReference type="ChEBI" id="CHEBI:78473"/>
        <dbReference type="ChEBI" id="CHEBI:78474"/>
    </reaction>
    <physiologicalReaction direction="left-to-right" evidence="54">
        <dbReference type="Rhea" id="RHEA:41889"/>
    </physiologicalReaction>
</comment>
<evidence type="ECO:0000256" key="29">
    <source>
        <dbReference type="ARBA" id="ARBA00023399"/>
    </source>
</evidence>
<evidence type="ECO:0000256" key="9">
    <source>
        <dbReference type="ARBA" id="ARBA00022516"/>
    </source>
</evidence>
<keyword evidence="10" id="KW-0597">Phosphoprotein</keyword>
<comment type="catalytic activity">
    <reaction evidence="30">
        <text>(3R)-hydroxyhexadecanoyl-[ACP] = (2E)-hexadecenoyl-[ACP] + H2O</text>
        <dbReference type="Rhea" id="RHEA:41908"/>
        <dbReference type="Rhea" id="RHEA-COMP:9650"/>
        <dbReference type="Rhea" id="RHEA-COMP:9651"/>
        <dbReference type="ChEBI" id="CHEBI:15377"/>
        <dbReference type="ChEBI" id="CHEBI:78480"/>
        <dbReference type="ChEBI" id="CHEBI:78481"/>
    </reaction>
    <physiologicalReaction direction="left-to-right" evidence="30">
        <dbReference type="Rhea" id="RHEA:41909"/>
    </physiologicalReaction>
</comment>
<evidence type="ECO:0000256" key="3">
    <source>
        <dbReference type="ARBA" id="ARBA00012480"/>
    </source>
</evidence>
<evidence type="ECO:0000256" key="8">
    <source>
        <dbReference type="ARBA" id="ARBA00022450"/>
    </source>
</evidence>
<comment type="catalytic activity">
    <reaction evidence="38">
        <text>tetradecanoyl-[ACP] + malonyl-[ACP] + H(+) = 3-oxohexadecanoyl-[ACP] + holo-[ACP] + CO2</text>
        <dbReference type="Rhea" id="RHEA:41900"/>
        <dbReference type="Rhea" id="RHEA-COMP:9623"/>
        <dbReference type="Rhea" id="RHEA-COMP:9648"/>
        <dbReference type="Rhea" id="RHEA-COMP:9649"/>
        <dbReference type="Rhea" id="RHEA-COMP:9685"/>
        <dbReference type="ChEBI" id="CHEBI:15378"/>
        <dbReference type="ChEBI" id="CHEBI:16526"/>
        <dbReference type="ChEBI" id="CHEBI:64479"/>
        <dbReference type="ChEBI" id="CHEBI:78449"/>
        <dbReference type="ChEBI" id="CHEBI:78477"/>
        <dbReference type="ChEBI" id="CHEBI:78478"/>
    </reaction>
    <physiologicalReaction direction="left-to-right" evidence="38">
        <dbReference type="Rhea" id="RHEA:41901"/>
    </physiologicalReaction>
</comment>
<dbReference type="PANTHER" id="PTHR43775">
    <property type="entry name" value="FATTY ACID SYNTHASE"/>
    <property type="match status" value="1"/>
</dbReference>
<dbReference type="InterPro" id="IPR049900">
    <property type="entry name" value="PKS_mFAS_DH"/>
</dbReference>
<dbReference type="GO" id="GO:0019171">
    <property type="term" value="F:(3R)-hydroxyacyl-[acyl-carrier-protein] dehydratase activity"/>
    <property type="evidence" value="ECO:0007669"/>
    <property type="project" value="UniProtKB-EC"/>
</dbReference>
<dbReference type="InterPro" id="IPR042104">
    <property type="entry name" value="PKS_dehydratase_sf"/>
</dbReference>
<keyword evidence="22" id="KW-0511">Multifunctional enzyme</keyword>
<comment type="catalytic activity">
    <reaction evidence="36">
        <text>a (3R)-hydroxyacyl-[ACP] + NADP(+) = a 3-oxoacyl-[ACP] + NADPH + H(+)</text>
        <dbReference type="Rhea" id="RHEA:17397"/>
        <dbReference type="Rhea" id="RHEA-COMP:9916"/>
        <dbReference type="Rhea" id="RHEA-COMP:9945"/>
        <dbReference type="ChEBI" id="CHEBI:15378"/>
        <dbReference type="ChEBI" id="CHEBI:57783"/>
        <dbReference type="ChEBI" id="CHEBI:58349"/>
        <dbReference type="ChEBI" id="CHEBI:78776"/>
        <dbReference type="ChEBI" id="CHEBI:78827"/>
        <dbReference type="EC" id="1.1.1.100"/>
    </reaction>
    <physiologicalReaction direction="right-to-left" evidence="36">
        <dbReference type="Rhea" id="RHEA:17399"/>
    </physiologicalReaction>
</comment>
<dbReference type="InterPro" id="IPR001031">
    <property type="entry name" value="Thioesterase"/>
</dbReference>
<keyword evidence="16" id="KW-0663">Pyridoxal phosphate</keyword>
<evidence type="ECO:0000256" key="39">
    <source>
        <dbReference type="ARBA" id="ARBA00047500"/>
    </source>
</evidence>
<evidence type="ECO:0000256" key="33">
    <source>
        <dbReference type="ARBA" id="ARBA00044883"/>
    </source>
</evidence>
<comment type="catalytic activity">
    <reaction evidence="27">
        <text>a (3R)-hydroxyacyl-[ACP] = a (2E)-enoyl-[ACP] + H2O</text>
        <dbReference type="Rhea" id="RHEA:13097"/>
        <dbReference type="Rhea" id="RHEA-COMP:9925"/>
        <dbReference type="Rhea" id="RHEA-COMP:9945"/>
        <dbReference type="ChEBI" id="CHEBI:15377"/>
        <dbReference type="ChEBI" id="CHEBI:78784"/>
        <dbReference type="ChEBI" id="CHEBI:78827"/>
        <dbReference type="EC" id="4.2.1.59"/>
    </reaction>
    <physiologicalReaction direction="left-to-right" evidence="27">
        <dbReference type="Rhea" id="RHEA:13098"/>
    </physiologicalReaction>
</comment>
<dbReference type="Pfam" id="PF00698">
    <property type="entry name" value="Acyl_transf_1"/>
    <property type="match status" value="1"/>
</dbReference>
<dbReference type="PANTHER" id="PTHR43775:SF7">
    <property type="entry name" value="FATTY ACID SYNTHASE"/>
    <property type="match status" value="1"/>
</dbReference>
<evidence type="ECO:0000256" key="7">
    <source>
        <dbReference type="ARBA" id="ARBA00018769"/>
    </source>
</evidence>
<evidence type="ECO:0000256" key="18">
    <source>
        <dbReference type="ARBA" id="ARBA00023002"/>
    </source>
</evidence>
<comment type="catalytic activity">
    <reaction evidence="33">
        <text>acetyl-CoA + n malonyl-CoA + 2n NADPH + 2n H(+) = a long-chain fatty acid + (n+1) CoA + n CO2 + 2n NADP(+).</text>
        <dbReference type="EC" id="2.3.1.85"/>
    </reaction>
</comment>
<dbReference type="Pfam" id="PF21149">
    <property type="entry name" value="FAS_pseudo-KR"/>
    <property type="match status" value="1"/>
</dbReference>
<comment type="catalytic activity">
    <reaction evidence="24">
        <text>(3R)-hydroxydodecanoyl-[ACP] = (2E)-dodecenoyl-[ACP] + H2O</text>
        <dbReference type="Rhea" id="RHEA:41876"/>
        <dbReference type="Rhea" id="RHEA-COMP:9642"/>
        <dbReference type="Rhea" id="RHEA-COMP:9643"/>
        <dbReference type="ChEBI" id="CHEBI:15377"/>
        <dbReference type="ChEBI" id="CHEBI:78470"/>
        <dbReference type="ChEBI" id="CHEBI:78472"/>
    </reaction>
    <physiologicalReaction direction="left-to-right" evidence="24">
        <dbReference type="Rhea" id="RHEA:41877"/>
    </physiologicalReaction>
</comment>
<comment type="catalytic activity">
    <reaction evidence="39">
        <text>(2E)-butenoyl-[ACP] + NADPH + H(+) = butanoyl-[ACP] + NADP(+)</text>
        <dbReference type="Rhea" id="RHEA:41812"/>
        <dbReference type="Rhea" id="RHEA-COMP:9627"/>
        <dbReference type="Rhea" id="RHEA-COMP:9628"/>
        <dbReference type="ChEBI" id="CHEBI:15378"/>
        <dbReference type="ChEBI" id="CHEBI:57783"/>
        <dbReference type="ChEBI" id="CHEBI:58349"/>
        <dbReference type="ChEBI" id="CHEBI:78453"/>
        <dbReference type="ChEBI" id="CHEBI:78454"/>
    </reaction>
    <physiologicalReaction direction="left-to-right" evidence="39">
        <dbReference type="Rhea" id="RHEA:41813"/>
    </physiologicalReaction>
</comment>
<dbReference type="InterPro" id="IPR014043">
    <property type="entry name" value="Acyl_transferase_dom"/>
</dbReference>
<comment type="function">
    <text evidence="32">Fatty acid synthetase is a multifunctional enzyme that catalyzes the de novo biosynthesis of long-chain saturated fatty acids starting from acetyl-CoA and malonyl-CoA in the presence of NADPH. This multifunctional protein contains 7 catalytic activities and a site for the binding of the prosthetic group 4'-phosphopantetheine of the acyl carrier protein ([ACP]) domain.</text>
</comment>
<reference evidence="68 69" key="1">
    <citation type="journal article" date="2022" name="Nat. Ecol. Evol.">
        <title>A masculinizing supergene underlies an exaggerated male reproductive morph in a spider.</title>
        <authorList>
            <person name="Hendrickx F."/>
            <person name="De Corte Z."/>
            <person name="Sonet G."/>
            <person name="Van Belleghem S.M."/>
            <person name="Kostlbacher S."/>
            <person name="Vangestel C."/>
        </authorList>
    </citation>
    <scope>NUCLEOTIDE SEQUENCE [LARGE SCALE GENOMIC DNA]</scope>
    <source>
        <strain evidence="68">W744_W776</strain>
    </source>
</reference>
<dbReference type="PROSITE" id="PS00606">
    <property type="entry name" value="KS3_1"/>
    <property type="match status" value="1"/>
</dbReference>
<comment type="catalytic activity">
    <reaction evidence="31">
        <text>(3R)-hydroxybutanoyl-[ACP] = (2E)-butenoyl-[ACP] + H2O</text>
        <dbReference type="Rhea" id="RHEA:41808"/>
        <dbReference type="Rhea" id="RHEA-COMP:9626"/>
        <dbReference type="Rhea" id="RHEA-COMP:9627"/>
        <dbReference type="ChEBI" id="CHEBI:15377"/>
        <dbReference type="ChEBI" id="CHEBI:78451"/>
        <dbReference type="ChEBI" id="CHEBI:78453"/>
    </reaction>
    <physiologicalReaction direction="left-to-right" evidence="31">
        <dbReference type="Rhea" id="RHEA:41809"/>
    </physiologicalReaction>
</comment>
<dbReference type="Pfam" id="PF02801">
    <property type="entry name" value="Ketoacyl-synt_C"/>
    <property type="match status" value="1"/>
</dbReference>
<evidence type="ECO:0000256" key="15">
    <source>
        <dbReference type="ARBA" id="ARBA00022857"/>
    </source>
</evidence>
<gene>
    <name evidence="68" type="ORF">JTE90_004723</name>
</gene>
<evidence type="ECO:0000256" key="24">
    <source>
        <dbReference type="ARBA" id="ARBA00023351"/>
    </source>
</evidence>
<comment type="caution">
    <text evidence="64">Lacks conserved residue(s) required for the propagation of feature annotation.</text>
</comment>
<dbReference type="SUPFAM" id="SSF47336">
    <property type="entry name" value="ACP-like"/>
    <property type="match status" value="1"/>
</dbReference>
<evidence type="ECO:0000256" key="50">
    <source>
        <dbReference type="ARBA" id="ARBA00048571"/>
    </source>
</evidence>
<evidence type="ECO:0000256" key="26">
    <source>
        <dbReference type="ARBA" id="ARBA00023388"/>
    </source>
</evidence>
<evidence type="ECO:0000256" key="16">
    <source>
        <dbReference type="ARBA" id="ARBA00022898"/>
    </source>
</evidence>
<evidence type="ECO:0000256" key="4">
    <source>
        <dbReference type="ARBA" id="ARBA00012873"/>
    </source>
</evidence>
<keyword evidence="13" id="KW-0378">Hydrolase</keyword>
<evidence type="ECO:0000256" key="17">
    <source>
        <dbReference type="ARBA" id="ARBA00022990"/>
    </source>
</evidence>
<evidence type="ECO:0000256" key="44">
    <source>
        <dbReference type="ARBA" id="ARBA00047961"/>
    </source>
</evidence>
<evidence type="ECO:0000256" key="53">
    <source>
        <dbReference type="ARBA" id="ARBA00048704"/>
    </source>
</evidence>
<evidence type="ECO:0000256" key="45">
    <source>
        <dbReference type="ARBA" id="ARBA00048051"/>
    </source>
</evidence>
<evidence type="ECO:0000256" key="51">
    <source>
        <dbReference type="ARBA" id="ARBA00048650"/>
    </source>
</evidence>
<keyword evidence="15" id="KW-0521">NADP</keyword>
<dbReference type="InterPro" id="IPR049552">
    <property type="entry name" value="PKS_DH_N"/>
</dbReference>
<comment type="catalytic activity">
    <reaction evidence="56">
        <text>decanoyl-[ACP] + malonyl-[ACP] + H(+) = 3-oxododecanoyl-[ACP] + holo-[ACP] + CO2</text>
        <dbReference type="Rhea" id="RHEA:41868"/>
        <dbReference type="Rhea" id="RHEA-COMP:9623"/>
        <dbReference type="Rhea" id="RHEA-COMP:9640"/>
        <dbReference type="Rhea" id="RHEA-COMP:9641"/>
        <dbReference type="Rhea" id="RHEA-COMP:9685"/>
        <dbReference type="ChEBI" id="CHEBI:15378"/>
        <dbReference type="ChEBI" id="CHEBI:16526"/>
        <dbReference type="ChEBI" id="CHEBI:64479"/>
        <dbReference type="ChEBI" id="CHEBI:78449"/>
        <dbReference type="ChEBI" id="CHEBI:78468"/>
        <dbReference type="ChEBI" id="CHEBI:78469"/>
    </reaction>
    <physiologicalReaction direction="left-to-right" evidence="56">
        <dbReference type="Rhea" id="RHEA:41869"/>
    </physiologicalReaction>
</comment>
<comment type="catalytic activity">
    <reaction evidence="40">
        <text>dodecanoyl-[ACP] + malonyl-[ACP] + H(+) = 3-oxotetradecanoyl-[ACP] + holo-[ACP] + CO2</text>
        <dbReference type="Rhea" id="RHEA:41884"/>
        <dbReference type="Rhea" id="RHEA-COMP:9623"/>
        <dbReference type="Rhea" id="RHEA-COMP:9644"/>
        <dbReference type="Rhea" id="RHEA-COMP:9645"/>
        <dbReference type="Rhea" id="RHEA-COMP:9685"/>
        <dbReference type="ChEBI" id="CHEBI:15378"/>
        <dbReference type="ChEBI" id="CHEBI:16526"/>
        <dbReference type="ChEBI" id="CHEBI:64479"/>
        <dbReference type="ChEBI" id="CHEBI:65264"/>
        <dbReference type="ChEBI" id="CHEBI:78449"/>
        <dbReference type="ChEBI" id="CHEBI:78473"/>
    </reaction>
    <physiologicalReaction direction="left-to-right" evidence="40">
        <dbReference type="Rhea" id="RHEA:41885"/>
    </physiologicalReaction>
</comment>
<dbReference type="EC" id="1.1.1.100" evidence="5"/>
<dbReference type="GO" id="GO:0004312">
    <property type="term" value="F:fatty acid synthase activity"/>
    <property type="evidence" value="ECO:0007669"/>
    <property type="project" value="UniProtKB-EC"/>
</dbReference>
<dbReference type="Proteomes" id="UP000827092">
    <property type="component" value="Unassembled WGS sequence"/>
</dbReference>
<comment type="catalytic activity">
    <reaction evidence="25">
        <text>(3R)-hydroxyhexanoyl-[ACP] = (2E)-hexenoyl-[ACP] + H2O</text>
        <dbReference type="Rhea" id="RHEA:41828"/>
        <dbReference type="Rhea" id="RHEA-COMP:9630"/>
        <dbReference type="Rhea" id="RHEA-COMP:9631"/>
        <dbReference type="ChEBI" id="CHEBI:15377"/>
        <dbReference type="ChEBI" id="CHEBI:78457"/>
        <dbReference type="ChEBI" id="CHEBI:78458"/>
    </reaction>
    <physiologicalReaction direction="left-to-right" evidence="25">
        <dbReference type="Rhea" id="RHEA:41829"/>
    </physiologicalReaction>
</comment>
<dbReference type="PROSITE" id="PS52004">
    <property type="entry name" value="KS3_2"/>
    <property type="match status" value="1"/>
</dbReference>
<dbReference type="EC" id="3.1.2.14" evidence="3"/>
<keyword evidence="69" id="KW-1185">Reference proteome</keyword>
<dbReference type="GO" id="GO:0004316">
    <property type="term" value="F:3-oxoacyl-[acyl-carrier-protein] reductase (NADPH) activity"/>
    <property type="evidence" value="ECO:0007669"/>
    <property type="project" value="UniProtKB-EC"/>
</dbReference>
<evidence type="ECO:0000256" key="32">
    <source>
        <dbReference type="ARBA" id="ARBA00023442"/>
    </source>
</evidence>
<sequence>MKADFFRHLLTGCRLRLHPFVAILQWITDIHCNTKDCNQNQNVHTMDNRPDTHEYCTGCYQPDDIVISGVAGRFPECDNIGELKDALFNKKTLLVHSDKRYEKGACGMPYSSTGVISDIDKLDADFFCVSIPNANSIDPASRKLLEVSYEAIADSGYDPFYLKGLNIGVYNATISDDAHQLTVETKEIDLSQFLRCMIPNRTSYANDFMGPSFAVDTGCSSSLVALWAAVKDMQSNRIDAAVVNAAQIDLDPRLTAAYIKHGVQSCTGNSIPFDANTDGIIRSEAAVAIFLQKASVARRCYGIVKSTEFIGSGQVPEGITVPSVSKQVDLSHKILREVGITTDDIQYMEAHGTGTNVGDPIELNAIANAFCENRKKPFYIGSIKSSIGHPEAASGLCGVVKALIALETGIIPPQLRYSVPNPKCPALVEGKLRVVTEPMELTTPYLPVNSFGFGGTLVQAMLKQNPIEYSEKSSPETKIPRLVLYPATTEEAIETMFKFIETTPDLKEEFFALVNKLSFTPTSFKPFRGYGIFQKGRDPVMKINTCSPEKRPVYFVVTGMGCQWPGMGRELMEIDVFAESMKKSAAVLKECGVNLFDILNPDKNLMNKHRNIMSAFVSIASIQVALIDVLKSLGIQPDGIIGHSTGELVCAYADGCCTAKETVLSAYWRGISAESSDLEEGAMAAVGLSWQECVKRCPDGVYPACDNADDSVTISGLKDKVEQFVDKLKQENVFARIVDAYGYAFHCPCVVPASVRLKTELKKVITNPKPRSSKWISSSHPKSEWESPTCKMAAADYFVHNLVSRVRFNEASKNIPSNALIIEIGPQPILLSVLKRSVGPSAAYFGLMRKDQVNNNVNFFMEAIGSIYNEGADPLIERLYPSVKFPVPRGTPTISDLIRWNHSLTFNVPRWSPQSGESREEYKLDKKDSYLLDHKIDGRSLFPATGYIVMAWEALASKLQKESESMAVMIQNFKIHKATIISNQASVTFNVNVLTSSGQFEITEGHSLVASGEVFEWRNAAFSELPPTFECGRDDAISGADVYDELKMSGYEYGPAFQGLQEVNMDGTQGLVAWQDRWISFLDSLLLFFGLIDKSSDFCLPTGALSFKIDPVAFQEAIESEGLASTGVPVKFNSSTNSCRTIGVEIAQLSMDPAPRRPMDQSPTLEEYKFIPYIDFYAIEKDSSNNLADYLAACNKTVDNIGKALGIKVSEFKFKTGSASALNFSEYMENLSEKMQLLKILKEISTSPNSVKKGRKEIFSSYVDNISRELLNCRMTTEYPLRIMTEIISENSFRKLDVVEINNGLDPVLPLVIDITKKFSYLKFKSSLLVCTKDNEVDEEVLNGHNIQKYPREFLSTLKTNNNKPDLIITSSYNDDRMELEGLVMTLSKIIKPSGFVLLFYKRQTSPPENLLYSLFNDSFKLLNVDILEKVLKDGQFTTLSKMTDDFGGSVYLLRSPPASVASNKILKITDTDSYDWVENVKLSVSQIENDLLWIVTENDPASGIIGMVNCLKQEPGGEKIRCVYMPDKSKDMPPFSFEHSHYKELLDKNLMMNVWKNGVWGSFRHVAMPDRVPLRTVEHSYVNCKKYGDLSSFEWIESHVKYANVKEEKLVHIYYSALNFKDVMLATGKLSIGTTKTGDDSKADDSVLGLEFSGRDKSGRRVAGFVQSRGMATSTLVDPLMCIDIPPNWTLEEAATVPVVYATCYYALVLRARLRRGESILIHSGTGGIGLAAINIAMSMQCEIFTTVGNEEKRKYLKKKYPDIKDENIGCSRDTSFEKMIYERTNGKGVNVVLNSLADEKFQASVRCVARHGRFIEIGKYDLSLDKKLGTKVFLKNITFCGVFLDQLFENTPEARNTMYELMQMIKAGIKDKIVHPLDRTVFSRKEVEDAFRYMAKGVHVGKVLIKVREEEKENYSPKTLALPAIPKTYFYASKVYIVIGGLGGFGVEVTKWILNKGGKNIILTSRFGSRTPYHNLCLRRWKKAGYNVQVSTLNVAEKADAEKLLKDASVIGPVGGIFNSAVVLKDAFMDCQTAKSYDDVCAPKAKATKLLDELSRLLCPALDYFVCFSSVSCGRGNAGQTNYGYANSVMERVCEVRRSKGLHGLAIQWGIIGEVGVVHRHMGDDAMIAGVSAQSVRSCLEALDLFCQAKTPVVSSYVNAIAAKKSNQSDVLTRISKILGFKDISEVNTARNFGEMGIDSMVGVEMKQLIENTCDVSLTMQEIFDMKVHDIQALVQKAESDNAENKKVPALVSTTSLNLPNSFTHTESIITLNKKDKGLPIFILNIGDNDVSEFHALAEAINQPVYAVMWTKDTPSSNVKDLAKYYLQLIEKTTQSSYHLIGYSLSGSLVVEMALQSERSHNKVKTATLLNGSEYLRRSLCKDKTIVEPEVTTLCEFVEQFSLEPVQNLEDQLMKASNLEKRVSIVLNLIMSSSDKKIETNEVTDAIHNYLEKSKIIASLNITEKLKNDLTLIEDPVKVLANDITEVKSLISQICKGNIKIHRLFSRSEVHSLEAMKKVASTINNVH</sequence>
<dbReference type="SUPFAM" id="SSF53901">
    <property type="entry name" value="Thiolase-like"/>
    <property type="match status" value="1"/>
</dbReference>
<evidence type="ECO:0000256" key="61">
    <source>
        <dbReference type="ARBA" id="ARBA00049449"/>
    </source>
</evidence>
<keyword evidence="17" id="KW-0007">Acetylation</keyword>
<dbReference type="CDD" id="cd05195">
    <property type="entry name" value="enoyl_red"/>
    <property type="match status" value="1"/>
</dbReference>
<dbReference type="Gene3D" id="3.40.50.1820">
    <property type="entry name" value="alpha/beta hydrolase"/>
    <property type="match status" value="1"/>
</dbReference>
<dbReference type="SUPFAM" id="SSF52151">
    <property type="entry name" value="FabD/lysophospholipase-like"/>
    <property type="match status" value="1"/>
</dbReference>
<keyword evidence="21" id="KW-0275">Fatty acid biosynthesis</keyword>
<evidence type="ECO:0000256" key="38">
    <source>
        <dbReference type="ARBA" id="ARBA00047451"/>
    </source>
</evidence>
<comment type="catalytic activity">
    <reaction evidence="50">
        <text>3-oxohexanoyl-[ACP] + NADPH + H(+) = (3R)-hydroxyhexanoyl-[ACP] + NADP(+)</text>
        <dbReference type="Rhea" id="RHEA:41824"/>
        <dbReference type="Rhea" id="RHEA-COMP:9629"/>
        <dbReference type="Rhea" id="RHEA-COMP:9630"/>
        <dbReference type="ChEBI" id="CHEBI:15378"/>
        <dbReference type="ChEBI" id="CHEBI:57783"/>
        <dbReference type="ChEBI" id="CHEBI:58349"/>
        <dbReference type="ChEBI" id="CHEBI:78456"/>
        <dbReference type="ChEBI" id="CHEBI:78457"/>
    </reaction>
    <physiologicalReaction direction="left-to-right" evidence="50">
        <dbReference type="Rhea" id="RHEA:41825"/>
    </physiologicalReaction>
</comment>
<dbReference type="Gene3D" id="3.40.50.150">
    <property type="entry name" value="Vaccinia Virus protein VP39"/>
    <property type="match status" value="1"/>
</dbReference>
<feature type="domain" description="Ketosynthase family 3 (KS3)" evidence="66">
    <location>
        <begin position="62"/>
        <end position="464"/>
    </location>
</feature>
<dbReference type="InterPro" id="IPR036291">
    <property type="entry name" value="NAD(P)-bd_dom_sf"/>
</dbReference>
<dbReference type="InterPro" id="IPR016039">
    <property type="entry name" value="Thiolase-like"/>
</dbReference>
<evidence type="ECO:0000256" key="46">
    <source>
        <dbReference type="ARBA" id="ARBA00048281"/>
    </source>
</evidence>
<evidence type="ECO:0000256" key="60">
    <source>
        <dbReference type="ARBA" id="ARBA00049422"/>
    </source>
</evidence>
<evidence type="ECO:0000256" key="34">
    <source>
        <dbReference type="ARBA" id="ARBA00047300"/>
    </source>
</evidence>
<dbReference type="SUPFAM" id="SSF50129">
    <property type="entry name" value="GroES-like"/>
    <property type="match status" value="1"/>
</dbReference>
<protein>
    <recommendedName>
        <fullName evidence="7">Fatty acid synthase</fullName>
        <ecNumber evidence="5">1.1.1.100</ecNumber>
        <ecNumber evidence="2">1.3.1.39</ecNumber>
        <ecNumber evidence="6">2.3.1.41</ecNumber>
        <ecNumber evidence="4">2.3.1.85</ecNumber>
        <ecNumber evidence="3">3.1.2.14</ecNumber>
    </recommendedName>
</protein>
<dbReference type="SMART" id="SM00827">
    <property type="entry name" value="PKS_AT"/>
    <property type="match status" value="1"/>
</dbReference>
<evidence type="ECO:0000256" key="62">
    <source>
        <dbReference type="ARBA" id="ARBA00049521"/>
    </source>
</evidence>
<comment type="pathway">
    <text evidence="1">Lipid metabolism.</text>
</comment>
<comment type="caution">
    <text evidence="68">The sequence shown here is derived from an EMBL/GenBank/DDBJ whole genome shotgun (WGS) entry which is preliminary data.</text>
</comment>
<evidence type="ECO:0000256" key="59">
    <source>
        <dbReference type="ARBA" id="ARBA00049414"/>
    </source>
</evidence>
<evidence type="ECO:0000256" key="11">
    <source>
        <dbReference type="ARBA" id="ARBA00022679"/>
    </source>
</evidence>
<comment type="catalytic activity">
    <reaction evidence="46">
        <text>(2E)-dodecenoyl-[ACP] + NADPH + H(+) = dodecanoyl-[ACP] + NADP(+)</text>
        <dbReference type="Rhea" id="RHEA:41880"/>
        <dbReference type="Rhea" id="RHEA-COMP:9643"/>
        <dbReference type="Rhea" id="RHEA-COMP:9644"/>
        <dbReference type="ChEBI" id="CHEBI:15378"/>
        <dbReference type="ChEBI" id="CHEBI:57783"/>
        <dbReference type="ChEBI" id="CHEBI:58349"/>
        <dbReference type="ChEBI" id="CHEBI:65264"/>
        <dbReference type="ChEBI" id="CHEBI:78472"/>
    </reaction>
    <physiologicalReaction direction="left-to-right" evidence="46">
        <dbReference type="Rhea" id="RHEA:41881"/>
    </physiologicalReaction>
</comment>
<dbReference type="InterPro" id="IPR020841">
    <property type="entry name" value="PKS_Beta-ketoAc_synthase_dom"/>
</dbReference>
<evidence type="ECO:0000259" key="66">
    <source>
        <dbReference type="PROSITE" id="PS52004"/>
    </source>
</evidence>
<dbReference type="Pfam" id="PF00109">
    <property type="entry name" value="ketoacyl-synt"/>
    <property type="match status" value="1"/>
</dbReference>
<feature type="region of interest" description="C-terminal hotdog fold" evidence="64">
    <location>
        <begin position="1034"/>
        <end position="1223"/>
    </location>
</feature>
<dbReference type="SMART" id="SM00825">
    <property type="entry name" value="PKS_KS"/>
    <property type="match status" value="1"/>
</dbReference>
<dbReference type="GO" id="GO:0016297">
    <property type="term" value="F:fatty acyl-[ACP] hydrolase activity"/>
    <property type="evidence" value="ECO:0007669"/>
    <property type="project" value="UniProtKB-EC"/>
</dbReference>
<dbReference type="Gene3D" id="3.30.70.3290">
    <property type="match status" value="1"/>
</dbReference>
<evidence type="ECO:0000256" key="47">
    <source>
        <dbReference type="ARBA" id="ARBA00048289"/>
    </source>
</evidence>
<proteinExistence type="predicted"/>
<dbReference type="InterPro" id="IPR009081">
    <property type="entry name" value="PP-bd_ACP"/>
</dbReference>
<evidence type="ECO:0000256" key="37">
    <source>
        <dbReference type="ARBA" id="ARBA00047440"/>
    </source>
</evidence>
<evidence type="ECO:0000256" key="54">
    <source>
        <dbReference type="ARBA" id="ARBA00048935"/>
    </source>
</evidence>
<evidence type="ECO:0000256" key="10">
    <source>
        <dbReference type="ARBA" id="ARBA00022553"/>
    </source>
</evidence>
<dbReference type="InterPro" id="IPR032821">
    <property type="entry name" value="PKS_assoc"/>
</dbReference>
<dbReference type="SMART" id="SM00829">
    <property type="entry name" value="PKS_ER"/>
    <property type="match status" value="1"/>
</dbReference>
<evidence type="ECO:0000256" key="12">
    <source>
        <dbReference type="ARBA" id="ARBA00022799"/>
    </source>
</evidence>
<comment type="catalytic activity">
    <reaction evidence="35">
        <text>hexanoyl-[ACP] + malonyl-[ACP] + H(+) = 3-oxooctanoyl-[ACP] + holo-[ACP] + CO2</text>
        <dbReference type="Rhea" id="RHEA:41836"/>
        <dbReference type="Rhea" id="RHEA-COMP:9623"/>
        <dbReference type="Rhea" id="RHEA-COMP:9632"/>
        <dbReference type="Rhea" id="RHEA-COMP:9633"/>
        <dbReference type="Rhea" id="RHEA-COMP:9685"/>
        <dbReference type="ChEBI" id="CHEBI:15378"/>
        <dbReference type="ChEBI" id="CHEBI:16526"/>
        <dbReference type="ChEBI" id="CHEBI:64479"/>
        <dbReference type="ChEBI" id="CHEBI:78449"/>
        <dbReference type="ChEBI" id="CHEBI:78459"/>
        <dbReference type="ChEBI" id="CHEBI:78460"/>
    </reaction>
    <physiologicalReaction direction="left-to-right" evidence="35">
        <dbReference type="Rhea" id="RHEA:41837"/>
    </physiologicalReaction>
</comment>
<evidence type="ECO:0000256" key="43">
    <source>
        <dbReference type="ARBA" id="ARBA00047953"/>
    </source>
</evidence>
<evidence type="ECO:0000256" key="36">
    <source>
        <dbReference type="ARBA" id="ARBA00047400"/>
    </source>
</evidence>
<comment type="catalytic activity">
    <reaction evidence="26">
        <text>(3R)-hydroxydecanoyl-[ACP] = (2E)-decenoyl-[ACP] + H2O</text>
        <dbReference type="Rhea" id="RHEA:41860"/>
        <dbReference type="Rhea" id="RHEA-COMP:9638"/>
        <dbReference type="Rhea" id="RHEA-COMP:9639"/>
        <dbReference type="ChEBI" id="CHEBI:15377"/>
        <dbReference type="ChEBI" id="CHEBI:78466"/>
        <dbReference type="ChEBI" id="CHEBI:78467"/>
    </reaction>
    <physiologicalReaction direction="left-to-right" evidence="26">
        <dbReference type="Rhea" id="RHEA:41861"/>
    </physiologicalReaction>
</comment>
<comment type="catalytic activity">
    <reaction evidence="43">
        <text>3-oxobutanoyl-[ACP] + NADPH + H(+) = (3R)-hydroxybutanoyl-[ACP] + NADP(+)</text>
        <dbReference type="Rhea" id="RHEA:41804"/>
        <dbReference type="Rhea" id="RHEA-COMP:9625"/>
        <dbReference type="Rhea" id="RHEA-COMP:9626"/>
        <dbReference type="ChEBI" id="CHEBI:15378"/>
        <dbReference type="ChEBI" id="CHEBI:57783"/>
        <dbReference type="ChEBI" id="CHEBI:58349"/>
        <dbReference type="ChEBI" id="CHEBI:78450"/>
        <dbReference type="ChEBI" id="CHEBI:78451"/>
    </reaction>
    <physiologicalReaction direction="left-to-right" evidence="43">
        <dbReference type="Rhea" id="RHEA:41805"/>
    </physiologicalReaction>
</comment>
<comment type="catalytic activity">
    <reaction evidence="48">
        <text>(2E)-octenoyl-[ACP] + NADPH + H(+) = octanoyl-[ACP] + NADP(+)</text>
        <dbReference type="Rhea" id="RHEA:41848"/>
        <dbReference type="Rhea" id="RHEA-COMP:9635"/>
        <dbReference type="Rhea" id="RHEA-COMP:9636"/>
        <dbReference type="ChEBI" id="CHEBI:15378"/>
        <dbReference type="ChEBI" id="CHEBI:57783"/>
        <dbReference type="ChEBI" id="CHEBI:58349"/>
        <dbReference type="ChEBI" id="CHEBI:78462"/>
        <dbReference type="ChEBI" id="CHEBI:78463"/>
    </reaction>
    <physiologicalReaction direction="left-to-right" evidence="48">
        <dbReference type="Rhea" id="RHEA:41849"/>
    </physiologicalReaction>
</comment>
<dbReference type="Gene3D" id="3.40.50.720">
    <property type="entry name" value="NAD(P)-binding Rossmann-like Domain"/>
    <property type="match status" value="1"/>
</dbReference>
<dbReference type="InterPro" id="IPR020843">
    <property type="entry name" value="ER"/>
</dbReference>
<comment type="catalytic activity">
    <reaction evidence="29">
        <text>(3R)-hydroxyoctadecanoyl-[ACP] = (2E)-octadecenoyl-[ACP] + H2O</text>
        <dbReference type="Rhea" id="RHEA:41924"/>
        <dbReference type="Rhea" id="RHEA-COMP:9654"/>
        <dbReference type="Rhea" id="RHEA-COMP:9655"/>
        <dbReference type="ChEBI" id="CHEBI:15377"/>
        <dbReference type="ChEBI" id="CHEBI:78488"/>
        <dbReference type="ChEBI" id="CHEBI:78489"/>
    </reaction>
    <physiologicalReaction direction="left-to-right" evidence="29">
        <dbReference type="Rhea" id="RHEA:41925"/>
    </physiologicalReaction>
</comment>
<evidence type="ECO:0000256" key="22">
    <source>
        <dbReference type="ARBA" id="ARBA00023268"/>
    </source>
</evidence>
<comment type="catalytic activity">
    <reaction evidence="23">
        <text>(3R)-hydroxyoctanoyl-[ACP] = (2E)-octenoyl-[ACP] + H2O</text>
        <dbReference type="Rhea" id="RHEA:41844"/>
        <dbReference type="Rhea" id="RHEA-COMP:9634"/>
        <dbReference type="Rhea" id="RHEA-COMP:9635"/>
        <dbReference type="ChEBI" id="CHEBI:15377"/>
        <dbReference type="ChEBI" id="CHEBI:78461"/>
        <dbReference type="ChEBI" id="CHEBI:78462"/>
    </reaction>
    <physiologicalReaction direction="left-to-right" evidence="23">
        <dbReference type="Rhea" id="RHEA:41845"/>
    </physiologicalReaction>
</comment>
<evidence type="ECO:0000256" key="20">
    <source>
        <dbReference type="ARBA" id="ARBA00023098"/>
    </source>
</evidence>
<comment type="catalytic activity">
    <reaction evidence="60">
        <text>3-oxooctanoyl-[ACP] + NADPH + H(+) = (3R)-hydroxyoctanoyl-[ACP] + NADP(+)</text>
        <dbReference type="Rhea" id="RHEA:41840"/>
        <dbReference type="Rhea" id="RHEA-COMP:9633"/>
        <dbReference type="Rhea" id="RHEA-COMP:9634"/>
        <dbReference type="ChEBI" id="CHEBI:15378"/>
        <dbReference type="ChEBI" id="CHEBI:57783"/>
        <dbReference type="ChEBI" id="CHEBI:58349"/>
        <dbReference type="ChEBI" id="CHEBI:78460"/>
        <dbReference type="ChEBI" id="CHEBI:78461"/>
    </reaction>
    <physiologicalReaction direction="left-to-right" evidence="60">
        <dbReference type="Rhea" id="RHEA:41841"/>
    </physiologicalReaction>
</comment>
<comment type="catalytic activity">
    <reaction evidence="34">
        <text>3-oxooctadecanoyl-[ACP] + NADPH + H(+) = (3R)-hydroxyoctadecanoyl-[ACP] + NADP(+)</text>
        <dbReference type="Rhea" id="RHEA:41920"/>
        <dbReference type="Rhea" id="RHEA-COMP:9653"/>
        <dbReference type="Rhea" id="RHEA-COMP:9654"/>
        <dbReference type="ChEBI" id="CHEBI:15378"/>
        <dbReference type="ChEBI" id="CHEBI:57783"/>
        <dbReference type="ChEBI" id="CHEBI:58349"/>
        <dbReference type="ChEBI" id="CHEBI:78487"/>
        <dbReference type="ChEBI" id="CHEBI:78488"/>
    </reaction>
    <physiologicalReaction direction="left-to-right" evidence="34">
        <dbReference type="Rhea" id="RHEA:41921"/>
    </physiologicalReaction>
</comment>
<evidence type="ECO:0000256" key="5">
    <source>
        <dbReference type="ARBA" id="ARBA00012948"/>
    </source>
</evidence>
<evidence type="ECO:0000259" key="67">
    <source>
        <dbReference type="PROSITE" id="PS52019"/>
    </source>
</evidence>
<dbReference type="InterPro" id="IPR016035">
    <property type="entry name" value="Acyl_Trfase/lysoPLipase"/>
</dbReference>
<comment type="catalytic activity">
    <reaction evidence="63">
        <text>octanoyl-[ACP] + malonyl-[ACP] + H(+) = 3-oxodecanoyl-[ACP] + holo-[ACP] + CO2</text>
        <dbReference type="Rhea" id="RHEA:41852"/>
        <dbReference type="Rhea" id="RHEA-COMP:9623"/>
        <dbReference type="Rhea" id="RHEA-COMP:9636"/>
        <dbReference type="Rhea" id="RHEA-COMP:9637"/>
        <dbReference type="Rhea" id="RHEA-COMP:9685"/>
        <dbReference type="ChEBI" id="CHEBI:15378"/>
        <dbReference type="ChEBI" id="CHEBI:16526"/>
        <dbReference type="ChEBI" id="CHEBI:64479"/>
        <dbReference type="ChEBI" id="CHEBI:78449"/>
        <dbReference type="ChEBI" id="CHEBI:78463"/>
        <dbReference type="ChEBI" id="CHEBI:78464"/>
    </reaction>
    <physiologicalReaction direction="left-to-right" evidence="63">
        <dbReference type="Rhea" id="RHEA:41853"/>
    </physiologicalReaction>
</comment>
<comment type="catalytic activity">
    <reaction evidence="58">
        <text>3-oxododecanoyl-[ACP] + NADPH + H(+) = (3R)-hydroxydodecanoyl-[ACP] + NADP(+)</text>
        <dbReference type="Rhea" id="RHEA:41872"/>
        <dbReference type="Rhea" id="RHEA-COMP:9641"/>
        <dbReference type="Rhea" id="RHEA-COMP:9642"/>
        <dbReference type="ChEBI" id="CHEBI:15378"/>
        <dbReference type="ChEBI" id="CHEBI:57783"/>
        <dbReference type="ChEBI" id="CHEBI:58349"/>
        <dbReference type="ChEBI" id="CHEBI:78469"/>
        <dbReference type="ChEBI" id="CHEBI:78470"/>
    </reaction>
    <physiologicalReaction direction="left-to-right" evidence="58">
        <dbReference type="Rhea" id="RHEA:41873"/>
    </physiologicalReaction>
</comment>
<evidence type="ECO:0000256" key="19">
    <source>
        <dbReference type="ARBA" id="ARBA00023027"/>
    </source>
</evidence>
<evidence type="ECO:0000256" key="13">
    <source>
        <dbReference type="ARBA" id="ARBA00022801"/>
    </source>
</evidence>
<dbReference type="PROSITE" id="PS50075">
    <property type="entry name" value="CARRIER"/>
    <property type="match status" value="1"/>
</dbReference>
<dbReference type="SMART" id="SM00826">
    <property type="entry name" value="PKS_DH"/>
    <property type="match status" value="1"/>
</dbReference>
<dbReference type="GO" id="GO:0004313">
    <property type="term" value="F:[acyl-carrier-protein] S-acetyltransferase activity"/>
    <property type="evidence" value="ECO:0007669"/>
    <property type="project" value="UniProtKB-EC"/>
</dbReference>
<evidence type="ECO:0000256" key="30">
    <source>
        <dbReference type="ARBA" id="ARBA00023401"/>
    </source>
</evidence>
<evidence type="ECO:0000256" key="56">
    <source>
        <dbReference type="ARBA" id="ARBA00049109"/>
    </source>
</evidence>
<dbReference type="GO" id="GO:0141148">
    <property type="term" value="F:enoyl-[acyl-carrier-protein] reductase (NADPH) activity"/>
    <property type="evidence" value="ECO:0007669"/>
    <property type="project" value="UniProtKB-EC"/>
</dbReference>
<dbReference type="Gene3D" id="3.40.366.10">
    <property type="entry name" value="Malonyl-Coenzyme A Acyl Carrier Protein, domain 2"/>
    <property type="match status" value="1"/>
</dbReference>
<dbReference type="InterPro" id="IPR013968">
    <property type="entry name" value="PKS_KR"/>
</dbReference>
<comment type="catalytic activity">
    <reaction evidence="28">
        <text>(3R)-hydroxytetradecanoyl-[ACP] = (2E)-tetradecenoyl-[ACP] + H2O</text>
        <dbReference type="Rhea" id="RHEA:41892"/>
        <dbReference type="Rhea" id="RHEA-COMP:9646"/>
        <dbReference type="Rhea" id="RHEA-COMP:9647"/>
        <dbReference type="ChEBI" id="CHEBI:15377"/>
        <dbReference type="ChEBI" id="CHEBI:78474"/>
        <dbReference type="ChEBI" id="CHEBI:78475"/>
    </reaction>
    <physiologicalReaction direction="left-to-right" evidence="28">
        <dbReference type="Rhea" id="RHEA:41893"/>
    </physiologicalReaction>
</comment>
<keyword evidence="8" id="KW-0596">Phosphopantetheine</keyword>
<dbReference type="InterPro" id="IPR029058">
    <property type="entry name" value="AB_hydrolase_fold"/>
</dbReference>
<evidence type="ECO:0000256" key="57">
    <source>
        <dbReference type="ARBA" id="ARBA00049171"/>
    </source>
</evidence>
<evidence type="ECO:0000256" key="64">
    <source>
        <dbReference type="PROSITE-ProRule" id="PRU01363"/>
    </source>
</evidence>
<dbReference type="InterPro" id="IPR014031">
    <property type="entry name" value="Ketoacyl_synth_C"/>
</dbReference>
<dbReference type="Gene3D" id="3.90.180.10">
    <property type="entry name" value="Medium-chain alcohol dehydrogenases, catalytic domain"/>
    <property type="match status" value="1"/>
</dbReference>
<comment type="catalytic activity">
    <reaction evidence="44">
        <text>acetyl-[ACP] + malonyl-[ACP] + H(+) = 3-oxobutanoyl-[ACP] + holo-[ACP] + CO2</text>
        <dbReference type="Rhea" id="RHEA:41800"/>
        <dbReference type="Rhea" id="RHEA-COMP:9621"/>
        <dbReference type="Rhea" id="RHEA-COMP:9623"/>
        <dbReference type="Rhea" id="RHEA-COMP:9625"/>
        <dbReference type="Rhea" id="RHEA-COMP:9685"/>
        <dbReference type="ChEBI" id="CHEBI:15378"/>
        <dbReference type="ChEBI" id="CHEBI:16526"/>
        <dbReference type="ChEBI" id="CHEBI:64479"/>
        <dbReference type="ChEBI" id="CHEBI:78446"/>
        <dbReference type="ChEBI" id="CHEBI:78449"/>
        <dbReference type="ChEBI" id="CHEBI:78450"/>
    </reaction>
    <physiologicalReaction direction="left-to-right" evidence="44">
        <dbReference type="Rhea" id="RHEA:41801"/>
    </physiologicalReaction>
</comment>
<dbReference type="InterPro" id="IPR018201">
    <property type="entry name" value="Ketoacyl_synth_AS"/>
</dbReference>
<dbReference type="InterPro" id="IPR050091">
    <property type="entry name" value="PKS_NRPS_Biosynth_Enz"/>
</dbReference>
<keyword evidence="12" id="KW-0702">S-nitrosylation</keyword>
<comment type="catalytic activity">
    <reaction evidence="57">
        <text>(2E)-tetradecenoyl-[ACP] + NADPH + H(+) = tetradecanoyl-[ACP] + NADP(+)</text>
        <dbReference type="Rhea" id="RHEA:41896"/>
        <dbReference type="Rhea" id="RHEA-COMP:9647"/>
        <dbReference type="Rhea" id="RHEA-COMP:9648"/>
        <dbReference type="ChEBI" id="CHEBI:15378"/>
        <dbReference type="ChEBI" id="CHEBI:57783"/>
        <dbReference type="ChEBI" id="CHEBI:58349"/>
        <dbReference type="ChEBI" id="CHEBI:78475"/>
        <dbReference type="ChEBI" id="CHEBI:78477"/>
    </reaction>
    <physiologicalReaction direction="left-to-right" evidence="57">
        <dbReference type="Rhea" id="RHEA:41897"/>
    </physiologicalReaction>
</comment>
<dbReference type="Pfam" id="PF00975">
    <property type="entry name" value="Thioesterase"/>
    <property type="match status" value="1"/>
</dbReference>
<comment type="catalytic activity">
    <reaction evidence="37">
        <text>3-oxodecanoyl-[ACP] + NADPH + H(+) = (3R)-hydroxydecanoyl-[ACP] + NADP(+)</text>
        <dbReference type="Rhea" id="RHEA:41856"/>
        <dbReference type="Rhea" id="RHEA-COMP:9637"/>
        <dbReference type="Rhea" id="RHEA-COMP:9638"/>
        <dbReference type="ChEBI" id="CHEBI:15378"/>
        <dbReference type="ChEBI" id="CHEBI:57783"/>
        <dbReference type="ChEBI" id="CHEBI:58349"/>
        <dbReference type="ChEBI" id="CHEBI:78464"/>
        <dbReference type="ChEBI" id="CHEBI:78466"/>
    </reaction>
    <physiologicalReaction direction="left-to-right" evidence="37">
        <dbReference type="Rhea" id="RHEA:41857"/>
    </physiologicalReaction>
</comment>
<feature type="domain" description="PKS/mFAS DH" evidence="67">
    <location>
        <begin position="902"/>
        <end position="1223"/>
    </location>
</feature>
<dbReference type="GO" id="GO:0004315">
    <property type="term" value="F:3-oxoacyl-[acyl-carrier-protein] synthase activity"/>
    <property type="evidence" value="ECO:0007669"/>
    <property type="project" value="UniProtKB-EC"/>
</dbReference>
<name>A0AAV6UDD9_9ARAC</name>
<dbReference type="SUPFAM" id="SSF55048">
    <property type="entry name" value="Probable ACP-binding domain of malonyl-CoA ACP transacylase"/>
    <property type="match status" value="1"/>
</dbReference>
<comment type="catalytic activity">
    <reaction evidence="47">
        <text>tetradecanoyl-[ACP] + H2O = tetradecanoate + holo-[ACP] + H(+)</text>
        <dbReference type="Rhea" id="RHEA:30123"/>
        <dbReference type="Rhea" id="RHEA-COMP:9648"/>
        <dbReference type="Rhea" id="RHEA-COMP:9685"/>
        <dbReference type="ChEBI" id="CHEBI:15377"/>
        <dbReference type="ChEBI" id="CHEBI:15378"/>
        <dbReference type="ChEBI" id="CHEBI:30807"/>
        <dbReference type="ChEBI" id="CHEBI:64479"/>
        <dbReference type="ChEBI" id="CHEBI:78477"/>
        <dbReference type="EC" id="3.1.2.14"/>
    </reaction>
    <physiologicalReaction direction="left-to-right" evidence="47">
        <dbReference type="Rhea" id="RHEA:30124"/>
    </physiologicalReaction>
</comment>
<evidence type="ECO:0000256" key="31">
    <source>
        <dbReference type="ARBA" id="ARBA00023402"/>
    </source>
</evidence>
<comment type="catalytic activity">
    <reaction evidence="59">
        <text>3-oxohexadecanoyl-[ACP] + NADPH + H(+) = (3R)-hydroxyhexadecanoyl-[ACP] + NADP(+)</text>
        <dbReference type="Rhea" id="RHEA:41904"/>
        <dbReference type="Rhea" id="RHEA-COMP:9649"/>
        <dbReference type="Rhea" id="RHEA-COMP:9650"/>
        <dbReference type="ChEBI" id="CHEBI:15378"/>
        <dbReference type="ChEBI" id="CHEBI:57783"/>
        <dbReference type="ChEBI" id="CHEBI:58349"/>
        <dbReference type="ChEBI" id="CHEBI:78478"/>
        <dbReference type="ChEBI" id="CHEBI:78480"/>
    </reaction>
    <physiologicalReaction direction="left-to-right" evidence="59">
        <dbReference type="Rhea" id="RHEA:41905"/>
    </physiologicalReaction>
</comment>
<dbReference type="CDD" id="cd08954">
    <property type="entry name" value="KR_1_FAS_SDR_x"/>
    <property type="match status" value="1"/>
</dbReference>
<evidence type="ECO:0000256" key="55">
    <source>
        <dbReference type="ARBA" id="ARBA00049019"/>
    </source>
</evidence>
<dbReference type="Pfam" id="PF00550">
    <property type="entry name" value="PP-binding"/>
    <property type="match status" value="1"/>
</dbReference>
<evidence type="ECO:0000256" key="35">
    <source>
        <dbReference type="ARBA" id="ARBA00047394"/>
    </source>
</evidence>
<dbReference type="EC" id="2.3.1.85" evidence="4"/>
<evidence type="ECO:0000256" key="23">
    <source>
        <dbReference type="ARBA" id="ARBA00023332"/>
    </source>
</evidence>
<evidence type="ECO:0000256" key="41">
    <source>
        <dbReference type="ARBA" id="ARBA00047810"/>
    </source>
</evidence>
<comment type="catalytic activity">
    <reaction evidence="41">
        <text>(2E)-hexadecenoyl-[ACP] + NADPH + H(+) = hexadecanoyl-[ACP] + NADP(+)</text>
        <dbReference type="Rhea" id="RHEA:41912"/>
        <dbReference type="Rhea" id="RHEA-COMP:9651"/>
        <dbReference type="Rhea" id="RHEA-COMP:9652"/>
        <dbReference type="ChEBI" id="CHEBI:15378"/>
        <dbReference type="ChEBI" id="CHEBI:57783"/>
        <dbReference type="ChEBI" id="CHEBI:58349"/>
        <dbReference type="ChEBI" id="CHEBI:78481"/>
        <dbReference type="ChEBI" id="CHEBI:78483"/>
    </reaction>
    <physiologicalReaction direction="left-to-right" evidence="41">
        <dbReference type="Rhea" id="RHEA:41913"/>
    </physiologicalReaction>
</comment>
<evidence type="ECO:0000256" key="2">
    <source>
        <dbReference type="ARBA" id="ARBA00012004"/>
    </source>
</evidence>
<dbReference type="InterPro" id="IPR020807">
    <property type="entry name" value="PKS_DH"/>
</dbReference>
<feature type="region of interest" description="N-terminal hotdog fold" evidence="64">
    <location>
        <begin position="902"/>
        <end position="1022"/>
    </location>
</feature>
<comment type="catalytic activity">
    <reaction evidence="53">
        <text>hexadecanoyl-[ACP] + H2O = hexadecanoate + holo-[ACP] + H(+)</text>
        <dbReference type="Rhea" id="RHEA:41932"/>
        <dbReference type="Rhea" id="RHEA-COMP:9652"/>
        <dbReference type="Rhea" id="RHEA-COMP:9685"/>
        <dbReference type="ChEBI" id="CHEBI:7896"/>
        <dbReference type="ChEBI" id="CHEBI:15377"/>
        <dbReference type="ChEBI" id="CHEBI:15378"/>
        <dbReference type="ChEBI" id="CHEBI:64479"/>
        <dbReference type="ChEBI" id="CHEBI:78483"/>
        <dbReference type="EC" id="3.1.2.14"/>
    </reaction>
    <physiologicalReaction direction="left-to-right" evidence="53">
        <dbReference type="Rhea" id="RHEA:41933"/>
    </physiologicalReaction>
</comment>
<dbReference type="Pfam" id="PF16197">
    <property type="entry name" value="KAsynt_C_assoc"/>
    <property type="match status" value="1"/>
</dbReference>
<dbReference type="Gene3D" id="3.10.129.110">
    <property type="entry name" value="Polyketide synthase dehydratase"/>
    <property type="match status" value="1"/>
</dbReference>
<dbReference type="EC" id="2.3.1.41" evidence="6"/>
<evidence type="ECO:0000313" key="68">
    <source>
        <dbReference type="EMBL" id="KAG8182267.1"/>
    </source>
</evidence>
<comment type="catalytic activity">
    <reaction evidence="45">
        <text>hexadecanoyl-[ACP] + malonyl-[ACP] + H(+) = 3-oxooctadecanoyl-[ACP] + holo-[ACP] + CO2</text>
        <dbReference type="Rhea" id="RHEA:41916"/>
        <dbReference type="Rhea" id="RHEA-COMP:9623"/>
        <dbReference type="Rhea" id="RHEA-COMP:9652"/>
        <dbReference type="Rhea" id="RHEA-COMP:9653"/>
        <dbReference type="Rhea" id="RHEA-COMP:9685"/>
        <dbReference type="ChEBI" id="CHEBI:15378"/>
        <dbReference type="ChEBI" id="CHEBI:16526"/>
        <dbReference type="ChEBI" id="CHEBI:64479"/>
        <dbReference type="ChEBI" id="CHEBI:78449"/>
        <dbReference type="ChEBI" id="CHEBI:78483"/>
        <dbReference type="ChEBI" id="CHEBI:78487"/>
    </reaction>
    <physiologicalReaction direction="left-to-right" evidence="45">
        <dbReference type="Rhea" id="RHEA:41917"/>
    </physiologicalReaction>
</comment>
<evidence type="ECO:0000256" key="40">
    <source>
        <dbReference type="ARBA" id="ARBA00047578"/>
    </source>
</evidence>
<evidence type="ECO:0000256" key="27">
    <source>
        <dbReference type="ARBA" id="ARBA00023394"/>
    </source>
</evidence>
<evidence type="ECO:0000256" key="58">
    <source>
        <dbReference type="ARBA" id="ARBA00049263"/>
    </source>
</evidence>
<dbReference type="InterPro" id="IPR011032">
    <property type="entry name" value="GroES-like_sf"/>
</dbReference>
<evidence type="ECO:0000313" key="69">
    <source>
        <dbReference type="Proteomes" id="UP000827092"/>
    </source>
</evidence>
<organism evidence="68 69">
    <name type="scientific">Oedothorax gibbosus</name>
    <dbReference type="NCBI Taxonomy" id="931172"/>
    <lineage>
        <taxon>Eukaryota</taxon>
        <taxon>Metazoa</taxon>
        <taxon>Ecdysozoa</taxon>
        <taxon>Arthropoda</taxon>
        <taxon>Chelicerata</taxon>
        <taxon>Arachnida</taxon>
        <taxon>Araneae</taxon>
        <taxon>Araneomorphae</taxon>
        <taxon>Entelegynae</taxon>
        <taxon>Araneoidea</taxon>
        <taxon>Linyphiidae</taxon>
        <taxon>Erigoninae</taxon>
        <taxon>Oedothorax</taxon>
    </lineage>
</organism>
<comment type="catalytic activity">
    <reaction evidence="49">
        <text>a fatty acyl-[ACP] + malonyl-[ACP] + H(+) = a 3-oxoacyl-[ACP] + holo-[ACP] + CO2</text>
        <dbReference type="Rhea" id="RHEA:22836"/>
        <dbReference type="Rhea" id="RHEA-COMP:9623"/>
        <dbReference type="Rhea" id="RHEA-COMP:9685"/>
        <dbReference type="Rhea" id="RHEA-COMP:9916"/>
        <dbReference type="Rhea" id="RHEA-COMP:14125"/>
        <dbReference type="ChEBI" id="CHEBI:15378"/>
        <dbReference type="ChEBI" id="CHEBI:16526"/>
        <dbReference type="ChEBI" id="CHEBI:64479"/>
        <dbReference type="ChEBI" id="CHEBI:78449"/>
        <dbReference type="ChEBI" id="CHEBI:78776"/>
        <dbReference type="ChEBI" id="CHEBI:138651"/>
        <dbReference type="EC" id="2.3.1.41"/>
    </reaction>
    <physiologicalReaction direction="left-to-right" evidence="49">
        <dbReference type="Rhea" id="RHEA:22837"/>
    </physiologicalReaction>
</comment>
<evidence type="ECO:0000256" key="63">
    <source>
        <dbReference type="ARBA" id="ARBA00049533"/>
    </source>
</evidence>
<dbReference type="InterPro" id="IPR013149">
    <property type="entry name" value="ADH-like_C"/>
</dbReference>
<dbReference type="SMART" id="SM00822">
    <property type="entry name" value="PKS_KR"/>
    <property type="match status" value="1"/>
</dbReference>
<dbReference type="Pfam" id="PF00107">
    <property type="entry name" value="ADH_zinc_N"/>
    <property type="match status" value="1"/>
</dbReference>
<comment type="catalytic activity">
    <reaction evidence="52">
        <text>holo-[ACP] + acetyl-CoA = acetyl-[ACP] + CoA</text>
        <dbReference type="Rhea" id="RHEA:41788"/>
        <dbReference type="Rhea" id="RHEA-COMP:9621"/>
        <dbReference type="Rhea" id="RHEA-COMP:9685"/>
        <dbReference type="ChEBI" id="CHEBI:57287"/>
        <dbReference type="ChEBI" id="CHEBI:57288"/>
        <dbReference type="ChEBI" id="CHEBI:64479"/>
        <dbReference type="ChEBI" id="CHEBI:78446"/>
        <dbReference type="EC" id="2.3.1.38"/>
    </reaction>
    <physiologicalReaction direction="left-to-right" evidence="52">
        <dbReference type="Rhea" id="RHEA:41789"/>
    </physiologicalReaction>
</comment>
<dbReference type="InterPro" id="IPR049391">
    <property type="entry name" value="FAS_pseudo-KR"/>
</dbReference>
<dbReference type="InterPro" id="IPR014030">
    <property type="entry name" value="Ketoacyl_synth_N"/>
</dbReference>
<keyword evidence="11" id="KW-0808">Transferase</keyword>
<comment type="catalytic activity">
    <reaction evidence="62">
        <text>(2E)-decenoyl-[ACP] + NADPH + H(+) = decanoyl-[ACP] + NADP(+)</text>
        <dbReference type="Rhea" id="RHEA:41864"/>
        <dbReference type="Rhea" id="RHEA-COMP:9639"/>
        <dbReference type="Rhea" id="RHEA-COMP:9640"/>
        <dbReference type="ChEBI" id="CHEBI:15378"/>
        <dbReference type="ChEBI" id="CHEBI:57783"/>
        <dbReference type="ChEBI" id="CHEBI:58349"/>
        <dbReference type="ChEBI" id="CHEBI:78467"/>
        <dbReference type="ChEBI" id="CHEBI:78468"/>
    </reaction>
    <physiologicalReaction direction="left-to-right" evidence="62">
        <dbReference type="Rhea" id="RHEA:41865"/>
    </physiologicalReaction>
</comment>
<dbReference type="PROSITE" id="PS52019">
    <property type="entry name" value="PKS_MFAS_DH"/>
    <property type="match status" value="1"/>
</dbReference>
<dbReference type="InterPro" id="IPR036736">
    <property type="entry name" value="ACP-like_sf"/>
</dbReference>
<dbReference type="SUPFAM" id="SSF51735">
    <property type="entry name" value="NAD(P)-binding Rossmann-fold domains"/>
    <property type="match status" value="2"/>
</dbReference>
<evidence type="ECO:0000259" key="65">
    <source>
        <dbReference type="PROSITE" id="PS50075"/>
    </source>
</evidence>
<keyword evidence="9" id="KW-0444">Lipid biosynthesis</keyword>
<dbReference type="EMBL" id="JAFNEN010000472">
    <property type="protein sequence ID" value="KAG8182267.1"/>
    <property type="molecule type" value="Genomic_DNA"/>
</dbReference>
<dbReference type="InterPro" id="IPR057326">
    <property type="entry name" value="KR_dom"/>
</dbReference>
<keyword evidence="14" id="KW-0276">Fatty acid metabolism</keyword>
<dbReference type="Gene3D" id="1.10.1200.10">
    <property type="entry name" value="ACP-like"/>
    <property type="match status" value="1"/>
</dbReference>
<dbReference type="Gene3D" id="3.40.47.10">
    <property type="match status" value="1"/>
</dbReference>
<comment type="catalytic activity">
    <reaction evidence="42">
        <text>(2E)-hexenoyl-[ACP] + NADPH + H(+) = hexanoyl-[ACP] + NADP(+)</text>
        <dbReference type="Rhea" id="RHEA:41832"/>
        <dbReference type="Rhea" id="RHEA-COMP:9631"/>
        <dbReference type="Rhea" id="RHEA-COMP:9632"/>
        <dbReference type="ChEBI" id="CHEBI:15378"/>
        <dbReference type="ChEBI" id="CHEBI:57783"/>
        <dbReference type="ChEBI" id="CHEBI:58349"/>
        <dbReference type="ChEBI" id="CHEBI:78458"/>
        <dbReference type="ChEBI" id="CHEBI:78459"/>
    </reaction>
    <physiologicalReaction direction="left-to-right" evidence="42">
        <dbReference type="Rhea" id="RHEA:41833"/>
    </physiologicalReaction>
</comment>
<dbReference type="SUPFAM" id="SSF53474">
    <property type="entry name" value="alpha/beta-Hydrolases"/>
    <property type="match status" value="1"/>
</dbReference>
<evidence type="ECO:0000256" key="21">
    <source>
        <dbReference type="ARBA" id="ARBA00023160"/>
    </source>
</evidence>
<evidence type="ECO:0000256" key="25">
    <source>
        <dbReference type="ARBA" id="ARBA00023373"/>
    </source>
</evidence>
<comment type="catalytic activity">
    <reaction evidence="51">
        <text>a 2,3-saturated acyl-[ACP] + NADP(+) = a (2E)-enoyl-[ACP] + NADPH + H(+)</text>
        <dbReference type="Rhea" id="RHEA:22564"/>
        <dbReference type="Rhea" id="RHEA-COMP:9925"/>
        <dbReference type="Rhea" id="RHEA-COMP:9926"/>
        <dbReference type="ChEBI" id="CHEBI:15378"/>
        <dbReference type="ChEBI" id="CHEBI:57783"/>
        <dbReference type="ChEBI" id="CHEBI:58349"/>
        <dbReference type="ChEBI" id="CHEBI:78784"/>
        <dbReference type="ChEBI" id="CHEBI:78785"/>
        <dbReference type="EC" id="1.3.1.39"/>
    </reaction>
    <physiologicalReaction direction="right-to-left" evidence="51">
        <dbReference type="Rhea" id="RHEA:22566"/>
    </physiologicalReaction>
</comment>
<evidence type="ECO:0000256" key="52">
    <source>
        <dbReference type="ARBA" id="ARBA00048691"/>
    </source>
</evidence>
<feature type="domain" description="Carrier" evidence="65">
    <location>
        <begin position="2164"/>
        <end position="2244"/>
    </location>
</feature>
<comment type="catalytic activity">
    <reaction evidence="55">
        <text>(2E)-octadecenoyl-[ACP] + NADPH + H(+) = octadecanoyl-[ACP] + NADP(+)</text>
        <dbReference type="Rhea" id="RHEA:41928"/>
        <dbReference type="Rhea" id="RHEA-COMP:9655"/>
        <dbReference type="Rhea" id="RHEA-COMP:9656"/>
        <dbReference type="ChEBI" id="CHEBI:15378"/>
        <dbReference type="ChEBI" id="CHEBI:57783"/>
        <dbReference type="ChEBI" id="CHEBI:58349"/>
        <dbReference type="ChEBI" id="CHEBI:78489"/>
        <dbReference type="ChEBI" id="CHEBI:78495"/>
    </reaction>
    <physiologicalReaction direction="left-to-right" evidence="55">
        <dbReference type="Rhea" id="RHEA:41929"/>
    </physiologicalReaction>
</comment>
<dbReference type="Pfam" id="PF08659">
    <property type="entry name" value="KR"/>
    <property type="match status" value="1"/>
</dbReference>
<dbReference type="EC" id="1.3.1.39" evidence="2"/>
<keyword evidence="20" id="KW-0443">Lipid metabolism</keyword>
<dbReference type="InterPro" id="IPR016036">
    <property type="entry name" value="Malonyl_transacylase_ACP-bd"/>
</dbReference>
<dbReference type="FunFam" id="3.40.50.720:FF:000209">
    <property type="entry name" value="Polyketide synthase Pks12"/>
    <property type="match status" value="1"/>
</dbReference>
<dbReference type="Pfam" id="PF21089">
    <property type="entry name" value="PKS_DH_N"/>
    <property type="match status" value="1"/>
</dbReference>
<evidence type="ECO:0000256" key="48">
    <source>
        <dbReference type="ARBA" id="ARBA00048420"/>
    </source>
</evidence>
<keyword evidence="19" id="KW-0520">NAD</keyword>
<dbReference type="InterPro" id="IPR001227">
    <property type="entry name" value="Ac_transferase_dom_sf"/>
</dbReference>
<evidence type="ECO:0000256" key="1">
    <source>
        <dbReference type="ARBA" id="ARBA00005189"/>
    </source>
</evidence>
<evidence type="ECO:0000256" key="6">
    <source>
        <dbReference type="ARBA" id="ARBA00013191"/>
    </source>
</evidence>
<dbReference type="CDD" id="cd00833">
    <property type="entry name" value="PKS"/>
    <property type="match status" value="1"/>
</dbReference>
<keyword evidence="18" id="KW-0560">Oxidoreductase</keyword>
<accession>A0AAV6UDD9</accession>
<evidence type="ECO:0000256" key="42">
    <source>
        <dbReference type="ARBA" id="ARBA00047897"/>
    </source>
</evidence>
<evidence type="ECO:0000256" key="28">
    <source>
        <dbReference type="ARBA" id="ARBA00023398"/>
    </source>
</evidence>
<evidence type="ECO:0000256" key="14">
    <source>
        <dbReference type="ARBA" id="ARBA00022832"/>
    </source>
</evidence>